<comment type="caution">
    <text evidence="2">The sequence shown here is derived from an EMBL/GenBank/DDBJ whole genome shotgun (WGS) entry which is preliminary data.</text>
</comment>
<organism evidence="2 3">
    <name type="scientific">Niastella populi</name>
    <dbReference type="NCBI Taxonomy" id="550983"/>
    <lineage>
        <taxon>Bacteria</taxon>
        <taxon>Pseudomonadati</taxon>
        <taxon>Bacteroidota</taxon>
        <taxon>Chitinophagia</taxon>
        <taxon>Chitinophagales</taxon>
        <taxon>Chitinophagaceae</taxon>
        <taxon>Niastella</taxon>
    </lineage>
</organism>
<name>A0A1V9FGQ6_9BACT</name>
<protein>
    <submittedName>
        <fullName evidence="2">Uncharacterized protein</fullName>
    </submittedName>
</protein>
<dbReference type="EMBL" id="LWBP01000191">
    <property type="protein sequence ID" value="OQP57542.1"/>
    <property type="molecule type" value="Genomic_DNA"/>
</dbReference>
<reference evidence="3" key="1">
    <citation type="submission" date="2016-04" db="EMBL/GenBank/DDBJ databases">
        <authorList>
            <person name="Chen L."/>
            <person name="Zhuang W."/>
            <person name="Wang G."/>
        </authorList>
    </citation>
    <scope>NUCLEOTIDE SEQUENCE [LARGE SCALE GENOMIC DNA]</scope>
    <source>
        <strain evidence="3">208</strain>
    </source>
</reference>
<evidence type="ECO:0000313" key="2">
    <source>
        <dbReference type="EMBL" id="OQP57542.1"/>
    </source>
</evidence>
<dbReference type="AlphaFoldDB" id="A0A1V9FGQ6"/>
<gene>
    <name evidence="2" type="ORF">A4R26_23740</name>
</gene>
<proteinExistence type="predicted"/>
<evidence type="ECO:0000313" key="3">
    <source>
        <dbReference type="Proteomes" id="UP000192276"/>
    </source>
</evidence>
<keyword evidence="3" id="KW-1185">Reference proteome</keyword>
<sequence>MQFKIPFPQPLQESLGPLRVPGDRFGVSGSGFQIPGFRAGLAGQLPKNHNKAGNQGKVPSRAQTILPHTS</sequence>
<accession>A0A1V9FGQ6</accession>
<feature type="compositionally biased region" description="Polar residues" evidence="1">
    <location>
        <begin position="61"/>
        <end position="70"/>
    </location>
</feature>
<dbReference type="STRING" id="550983.A4R26_23740"/>
<evidence type="ECO:0000256" key="1">
    <source>
        <dbReference type="SAM" id="MobiDB-lite"/>
    </source>
</evidence>
<dbReference type="Proteomes" id="UP000192276">
    <property type="component" value="Unassembled WGS sequence"/>
</dbReference>
<feature type="region of interest" description="Disordered" evidence="1">
    <location>
        <begin position="44"/>
        <end position="70"/>
    </location>
</feature>